<accession>A0A2P5F7K1</accession>
<comment type="caution">
    <text evidence="1">The sequence shown here is derived from an EMBL/GenBank/DDBJ whole genome shotgun (WGS) entry which is preliminary data.</text>
</comment>
<dbReference type="OrthoDB" id="591587at2759"/>
<protein>
    <submittedName>
        <fullName evidence="1">Uncharacterized protein</fullName>
    </submittedName>
</protein>
<dbReference type="AlphaFoldDB" id="A0A2P5F7K1"/>
<dbReference type="Proteomes" id="UP000237000">
    <property type="component" value="Unassembled WGS sequence"/>
</dbReference>
<dbReference type="STRING" id="63057.A0A2P5F7K1"/>
<dbReference type="EMBL" id="JXTC01000056">
    <property type="protein sequence ID" value="PON93747.1"/>
    <property type="molecule type" value="Genomic_DNA"/>
</dbReference>
<dbReference type="InterPro" id="IPR004158">
    <property type="entry name" value="DUF247_pln"/>
</dbReference>
<name>A0A2P5F7K1_TREOI</name>
<proteinExistence type="predicted"/>
<evidence type="ECO:0000313" key="2">
    <source>
        <dbReference type="Proteomes" id="UP000237000"/>
    </source>
</evidence>
<organism evidence="1 2">
    <name type="scientific">Trema orientale</name>
    <name type="common">Charcoal tree</name>
    <name type="synonym">Celtis orientalis</name>
    <dbReference type="NCBI Taxonomy" id="63057"/>
    <lineage>
        <taxon>Eukaryota</taxon>
        <taxon>Viridiplantae</taxon>
        <taxon>Streptophyta</taxon>
        <taxon>Embryophyta</taxon>
        <taxon>Tracheophyta</taxon>
        <taxon>Spermatophyta</taxon>
        <taxon>Magnoliopsida</taxon>
        <taxon>eudicotyledons</taxon>
        <taxon>Gunneridae</taxon>
        <taxon>Pentapetalae</taxon>
        <taxon>rosids</taxon>
        <taxon>fabids</taxon>
        <taxon>Rosales</taxon>
        <taxon>Cannabaceae</taxon>
        <taxon>Trema</taxon>
    </lineage>
</organism>
<dbReference type="PANTHER" id="PTHR31170">
    <property type="entry name" value="BNAC04G53230D PROTEIN"/>
    <property type="match status" value="1"/>
</dbReference>
<gene>
    <name evidence="1" type="ORF">TorRG33x02_104500</name>
</gene>
<evidence type="ECO:0000313" key="1">
    <source>
        <dbReference type="EMBL" id="PON93747.1"/>
    </source>
</evidence>
<reference evidence="2" key="1">
    <citation type="submission" date="2016-06" db="EMBL/GenBank/DDBJ databases">
        <title>Parallel loss of symbiosis genes in relatives of nitrogen-fixing non-legume Parasponia.</title>
        <authorList>
            <person name="Van Velzen R."/>
            <person name="Holmer R."/>
            <person name="Bu F."/>
            <person name="Rutten L."/>
            <person name="Van Zeijl A."/>
            <person name="Liu W."/>
            <person name="Santuari L."/>
            <person name="Cao Q."/>
            <person name="Sharma T."/>
            <person name="Shen D."/>
            <person name="Roswanjaya Y."/>
            <person name="Wardhani T."/>
            <person name="Kalhor M.S."/>
            <person name="Jansen J."/>
            <person name="Van den Hoogen J."/>
            <person name="Gungor B."/>
            <person name="Hartog M."/>
            <person name="Hontelez J."/>
            <person name="Verver J."/>
            <person name="Yang W.-C."/>
            <person name="Schijlen E."/>
            <person name="Repin R."/>
            <person name="Schilthuizen M."/>
            <person name="Schranz E."/>
            <person name="Heidstra R."/>
            <person name="Miyata K."/>
            <person name="Fedorova E."/>
            <person name="Kohlen W."/>
            <person name="Bisseling T."/>
            <person name="Smit S."/>
            <person name="Geurts R."/>
        </authorList>
    </citation>
    <scope>NUCLEOTIDE SEQUENCE [LARGE SCALE GENOMIC DNA]</scope>
    <source>
        <strain evidence="2">cv. RG33-2</strain>
    </source>
</reference>
<dbReference type="PANTHER" id="PTHR31170:SF17">
    <property type="match status" value="1"/>
</dbReference>
<dbReference type="Pfam" id="PF03140">
    <property type="entry name" value="DUF247"/>
    <property type="match status" value="1"/>
</dbReference>
<keyword evidence="2" id="KW-1185">Reference proteome</keyword>
<sequence length="397" mass="44916">MEDQAEGGDVRIDINALATDLENMMHDDLPVSSRCCIFRVPNVLSRHNPKAYAPNAFSIGPFHYNNPDMKATQKIKLKYMRDLISRSPDTNPEKKLRDLTAAISEAREEARGCYRGSIGMSMDEFVKVLVLDGCFLIELFCKSSYNEFVAEDDPIFGVNCMSTFLLYDLLLLENQIPWLVLELLFDMTMSPNVAVPLSKLAVTTFFVSIFSIGGNIYQKEVGHGSKHILDLFRNSLIFPSSIAKQDRSLNFLTDGKQMPTATSLQEAGIKFKKAASTTPSNILDVKFEDGVLEIPQLTIQDTTESLFRNLICYEQCLPYCGEVITSYALLLDNLINTPKDMEILCKSDIIDNCMDIEDATIFLNRIVSDTYILHFYYCRLVDESIVYVVLFYFVLVT</sequence>
<dbReference type="InParanoid" id="A0A2P5F7K1"/>